<evidence type="ECO:0000256" key="6">
    <source>
        <dbReference type="ARBA" id="ARBA00051722"/>
    </source>
</evidence>
<dbReference type="Proteomes" id="UP000694941">
    <property type="component" value="Unplaced"/>
</dbReference>
<feature type="domain" description="Rhodanese" evidence="9">
    <location>
        <begin position="447"/>
        <end position="557"/>
    </location>
</feature>
<dbReference type="CDD" id="cd01530">
    <property type="entry name" value="Cdc25"/>
    <property type="match status" value="1"/>
</dbReference>
<dbReference type="EC" id="3.1.3.48" evidence="7"/>
<evidence type="ECO:0000256" key="2">
    <source>
        <dbReference type="ARBA" id="ARBA00022618"/>
    </source>
</evidence>
<keyword evidence="5 7" id="KW-0131">Cell cycle</keyword>
<dbReference type="InterPro" id="IPR001763">
    <property type="entry name" value="Rhodanese-like_dom"/>
</dbReference>
<sequence>MSHQEKGKLSLRLCQSLAFSSTSVMSPVTDLAVNLGELSTNSGASTPKRRLDEIGDTPDRVILGSFLTKSAFVDSPTPVDSPMLQERVLRDVNGGRQRHLRRIRSHPLQRLPFAKENIPSHESRSENLPISSPSKSGLCKFLAVGDAASDTDSQDSGYCDSQGVKIEWSPSRSTISQSSSVYYTRESVNTDEDDGLMNLLEIDKFNEETLLPSSMTGLLTAPLGCDVLQKDASCQPLTCQNNDNERKLKPAIRRCLSMTTEGKSEMSNHSTSGSMNSTECTSSLSISETTEPAVEEDYNTVSSNNIDPDTNNNNRYKENTAPYDSCLPTSNQGFFLKDLKSAFKRPEPPKHVSSPIQNKRRKSIVFHTRPRSESEVLQSKKTTLQRSHSETEASIMKALQRSVQEPDLIGDFSKPYILPLIHGKNEDLRSITPETVVSLLNGEYNHAIDSYIIIDCRYPYEYNGGHIQSANNIYTREGIMEKFLSEKNKPGKNSTGRNIVIFHCEFSSERAPMLYRFLRNMDRQMNKEKYPDLHHPEVYVLDGGYKAFYEKYMEYCEPKDYKPMLHKDHEQDLRHFRAKSKSWSGDSKAKVAVRPGLKF</sequence>
<dbReference type="InterPro" id="IPR000751">
    <property type="entry name" value="MPI_Phosphatase"/>
</dbReference>
<name>A0ABM1BKJ8_LIMPO</name>
<keyword evidence="2 7" id="KW-0132">Cell division</keyword>
<dbReference type="PRINTS" id="PR00716">
    <property type="entry name" value="MPIPHPHTASE"/>
</dbReference>
<dbReference type="InterPro" id="IPR036873">
    <property type="entry name" value="Rhodanese-like_dom_sf"/>
</dbReference>
<keyword evidence="3 7" id="KW-0378">Hydrolase</keyword>
<evidence type="ECO:0000313" key="10">
    <source>
        <dbReference type="Proteomes" id="UP000694941"/>
    </source>
</evidence>
<evidence type="ECO:0000256" key="7">
    <source>
        <dbReference type="RuleBase" id="RU368028"/>
    </source>
</evidence>
<comment type="similarity">
    <text evidence="1 7">Belongs to the MPI phosphatase family.</text>
</comment>
<evidence type="ECO:0000256" key="1">
    <source>
        <dbReference type="ARBA" id="ARBA00011065"/>
    </source>
</evidence>
<keyword evidence="10" id="KW-1185">Reference proteome</keyword>
<evidence type="ECO:0000256" key="3">
    <source>
        <dbReference type="ARBA" id="ARBA00022801"/>
    </source>
</evidence>
<organism evidence="10 11">
    <name type="scientific">Limulus polyphemus</name>
    <name type="common">Atlantic horseshoe crab</name>
    <dbReference type="NCBI Taxonomy" id="6850"/>
    <lineage>
        <taxon>Eukaryota</taxon>
        <taxon>Metazoa</taxon>
        <taxon>Ecdysozoa</taxon>
        <taxon>Arthropoda</taxon>
        <taxon>Chelicerata</taxon>
        <taxon>Merostomata</taxon>
        <taxon>Xiphosura</taxon>
        <taxon>Limulidae</taxon>
        <taxon>Limulus</taxon>
    </lineage>
</organism>
<proteinExistence type="inferred from homology"/>
<evidence type="ECO:0000256" key="4">
    <source>
        <dbReference type="ARBA" id="ARBA00022912"/>
    </source>
</evidence>
<evidence type="ECO:0000313" key="11">
    <source>
        <dbReference type="RefSeq" id="XP_013783838.2"/>
    </source>
</evidence>
<dbReference type="PROSITE" id="PS50206">
    <property type="entry name" value="RHODANESE_3"/>
    <property type="match status" value="1"/>
</dbReference>
<accession>A0ABM1BKJ8</accession>
<gene>
    <name evidence="11" type="primary">LOC106467991</name>
</gene>
<feature type="compositionally biased region" description="Polar residues" evidence="8">
    <location>
        <begin position="375"/>
        <end position="386"/>
    </location>
</feature>
<comment type="function">
    <text evidence="7">Tyrosine protein phosphatase which functions as a dosage-dependent inducer of mitotic progression.</text>
</comment>
<feature type="region of interest" description="Disordered" evidence="8">
    <location>
        <begin position="261"/>
        <end position="280"/>
    </location>
</feature>
<reference evidence="11" key="1">
    <citation type="submission" date="2025-08" db="UniProtKB">
        <authorList>
            <consortium name="RefSeq"/>
        </authorList>
    </citation>
    <scope>IDENTIFICATION</scope>
    <source>
        <tissue evidence="11">Muscle</tissue>
    </source>
</reference>
<dbReference type="RefSeq" id="XP_013783838.2">
    <property type="nucleotide sequence ID" value="XM_013928384.2"/>
</dbReference>
<dbReference type="PANTHER" id="PTHR10828:SF17">
    <property type="entry name" value="PROTEIN-TYROSINE-PHOSPHATASE"/>
    <property type="match status" value="1"/>
</dbReference>
<dbReference type="Pfam" id="PF06617">
    <property type="entry name" value="M-inducer_phosp"/>
    <property type="match status" value="1"/>
</dbReference>
<dbReference type="GeneID" id="106467991"/>
<evidence type="ECO:0000256" key="5">
    <source>
        <dbReference type="ARBA" id="ARBA00023306"/>
    </source>
</evidence>
<keyword evidence="4 7" id="KW-0904">Protein phosphatase</keyword>
<comment type="catalytic activity">
    <reaction evidence="6 7">
        <text>O-phospho-L-tyrosyl-[protein] + H2O = L-tyrosyl-[protein] + phosphate</text>
        <dbReference type="Rhea" id="RHEA:10684"/>
        <dbReference type="Rhea" id="RHEA-COMP:10136"/>
        <dbReference type="Rhea" id="RHEA-COMP:20101"/>
        <dbReference type="ChEBI" id="CHEBI:15377"/>
        <dbReference type="ChEBI" id="CHEBI:43474"/>
        <dbReference type="ChEBI" id="CHEBI:46858"/>
        <dbReference type="ChEBI" id="CHEBI:61978"/>
        <dbReference type="EC" id="3.1.3.48"/>
    </reaction>
</comment>
<evidence type="ECO:0000259" key="9">
    <source>
        <dbReference type="PROSITE" id="PS50206"/>
    </source>
</evidence>
<dbReference type="SUPFAM" id="SSF52821">
    <property type="entry name" value="Rhodanese/Cell cycle control phosphatase"/>
    <property type="match status" value="1"/>
</dbReference>
<dbReference type="Pfam" id="PF00581">
    <property type="entry name" value="Rhodanese"/>
    <property type="match status" value="1"/>
</dbReference>
<dbReference type="PANTHER" id="PTHR10828">
    <property type="entry name" value="M-PHASE INDUCER PHOSPHATASE DUAL SPECIFICITY PHOSPHATASE CDC25"/>
    <property type="match status" value="1"/>
</dbReference>
<feature type="region of interest" description="Disordered" evidence="8">
    <location>
        <begin position="367"/>
        <end position="389"/>
    </location>
</feature>
<dbReference type="SMART" id="SM00450">
    <property type="entry name" value="RHOD"/>
    <property type="match status" value="1"/>
</dbReference>
<evidence type="ECO:0000256" key="8">
    <source>
        <dbReference type="SAM" id="MobiDB-lite"/>
    </source>
</evidence>
<protein>
    <recommendedName>
        <fullName evidence="7">M-phase inducer phosphatase</fullName>
        <ecNumber evidence="7">3.1.3.48</ecNumber>
    </recommendedName>
</protein>
<dbReference type="Gene3D" id="3.40.250.10">
    <property type="entry name" value="Rhodanese-like domain"/>
    <property type="match status" value="1"/>
</dbReference>
<keyword evidence="7" id="KW-0498">Mitosis</keyword>